<accession>A0ABU0IP24</accession>
<dbReference type="EMBL" id="JAUSVS010000001">
    <property type="protein sequence ID" value="MDQ0462722.1"/>
    <property type="molecule type" value="Genomic_DNA"/>
</dbReference>
<dbReference type="Proteomes" id="UP001228905">
    <property type="component" value="Unassembled WGS sequence"/>
</dbReference>
<evidence type="ECO:0000256" key="1">
    <source>
        <dbReference type="SAM" id="Phobius"/>
    </source>
</evidence>
<proteinExistence type="predicted"/>
<evidence type="ECO:0000313" key="3">
    <source>
        <dbReference type="Proteomes" id="UP001228905"/>
    </source>
</evidence>
<gene>
    <name evidence="2" type="ORF">QO010_000470</name>
</gene>
<dbReference type="RefSeq" id="WP_307345432.1">
    <property type="nucleotide sequence ID" value="NZ_JAUSVS010000001.1"/>
</dbReference>
<name>A0ABU0IP24_9CAUL</name>
<keyword evidence="1" id="KW-0472">Membrane</keyword>
<keyword evidence="3" id="KW-1185">Reference proteome</keyword>
<feature type="transmembrane region" description="Helical" evidence="1">
    <location>
        <begin position="25"/>
        <end position="42"/>
    </location>
</feature>
<feature type="transmembrane region" description="Helical" evidence="1">
    <location>
        <begin position="101"/>
        <end position="119"/>
    </location>
</feature>
<feature type="transmembrane region" description="Helical" evidence="1">
    <location>
        <begin position="131"/>
        <end position="148"/>
    </location>
</feature>
<organism evidence="2 3">
    <name type="scientific">Caulobacter ginsengisoli</name>
    <dbReference type="NCBI Taxonomy" id="400775"/>
    <lineage>
        <taxon>Bacteria</taxon>
        <taxon>Pseudomonadati</taxon>
        <taxon>Pseudomonadota</taxon>
        <taxon>Alphaproteobacteria</taxon>
        <taxon>Caulobacterales</taxon>
        <taxon>Caulobacteraceae</taxon>
        <taxon>Caulobacter</taxon>
    </lineage>
</organism>
<reference evidence="2 3" key="1">
    <citation type="submission" date="2023-07" db="EMBL/GenBank/DDBJ databases">
        <title>Genomic Encyclopedia of Type Strains, Phase IV (KMG-IV): sequencing the most valuable type-strain genomes for metagenomic binning, comparative biology and taxonomic classification.</title>
        <authorList>
            <person name="Goeker M."/>
        </authorList>
    </citation>
    <scope>NUCLEOTIDE SEQUENCE [LARGE SCALE GENOMIC DNA]</scope>
    <source>
        <strain evidence="2 3">DSM 18695</strain>
    </source>
</reference>
<protein>
    <submittedName>
        <fullName evidence="2">Uncharacterized protein</fullName>
    </submittedName>
</protein>
<sequence length="156" mass="17380">MADPSKPTPTPGQIAERLQRRRIRIIWAQAILFLIMQTTYYTNMPSFDAPLRLVDQVKLSAFAVWAVALMVLLAVSGGVFRSKAVRALMDDELTRAHRASALALGYYAAMLAAIVLYVVSQYVRMSAPEAIHLIVSAGVLAPMLRFVFLERRAERS</sequence>
<evidence type="ECO:0000313" key="2">
    <source>
        <dbReference type="EMBL" id="MDQ0462722.1"/>
    </source>
</evidence>
<comment type="caution">
    <text evidence="2">The sequence shown here is derived from an EMBL/GenBank/DDBJ whole genome shotgun (WGS) entry which is preliminary data.</text>
</comment>
<keyword evidence="1" id="KW-0812">Transmembrane</keyword>
<feature type="transmembrane region" description="Helical" evidence="1">
    <location>
        <begin position="62"/>
        <end position="80"/>
    </location>
</feature>
<keyword evidence="1" id="KW-1133">Transmembrane helix</keyword>